<dbReference type="OrthoDB" id="27082at2157"/>
<gene>
    <name evidence="2" type="ordered locus">VMUT_0500</name>
</gene>
<dbReference type="HOGENOM" id="CLU_163808_0_0_2"/>
<evidence type="ECO:0000313" key="3">
    <source>
        <dbReference type="Proteomes" id="UP000007485"/>
    </source>
</evidence>
<dbReference type="Pfam" id="PF02635">
    <property type="entry name" value="DsrE"/>
    <property type="match status" value="1"/>
</dbReference>
<reference evidence="2 3" key="1">
    <citation type="journal article" date="2011" name="J. Bacteriol.">
        <title>Complete genome sequence of 'Vulcanisaeta moutnovskia' strain 768-28, a novel member of the hyperthermophilic crenarchaeal genus vulcanisaeta.</title>
        <authorList>
            <person name="Gumerov V.M."/>
            <person name="Mardanov A.V."/>
            <person name="Beletsky A.V."/>
            <person name="Prokofeva M.I."/>
            <person name="Bonch-Osmolovskaya E.A."/>
            <person name="Ravin N.V."/>
            <person name="Skryabin K.G."/>
        </authorList>
    </citation>
    <scope>NUCLEOTIDE SEQUENCE [LARGE SCALE GENOMIC DNA]</scope>
    <source>
        <strain evidence="2 3">768-28</strain>
    </source>
</reference>
<dbReference type="SUPFAM" id="SSF75169">
    <property type="entry name" value="DsrEFH-like"/>
    <property type="match status" value="1"/>
</dbReference>
<protein>
    <submittedName>
        <fullName evidence="2">Dissimilatory sulfite reductase subunit E</fullName>
    </submittedName>
</protein>
<dbReference type="Gene3D" id="3.40.1260.10">
    <property type="entry name" value="DsrEFH-like"/>
    <property type="match status" value="1"/>
</dbReference>
<keyword evidence="1" id="KW-0472">Membrane</keyword>
<dbReference type="KEGG" id="vmo:VMUT_0500"/>
<keyword evidence="1" id="KW-0812">Transmembrane</keyword>
<dbReference type="GeneID" id="10288152"/>
<name>F0QUQ0_VULM7</name>
<proteinExistence type="predicted"/>
<keyword evidence="3" id="KW-1185">Reference proteome</keyword>
<dbReference type="RefSeq" id="WP_013603874.1">
    <property type="nucleotide sequence ID" value="NC_015151.1"/>
</dbReference>
<feature type="transmembrane region" description="Helical" evidence="1">
    <location>
        <begin position="24"/>
        <end position="45"/>
    </location>
</feature>
<dbReference type="eggNOG" id="arCOG02066">
    <property type="taxonomic scope" value="Archaea"/>
</dbReference>
<evidence type="ECO:0000256" key="1">
    <source>
        <dbReference type="SAM" id="Phobius"/>
    </source>
</evidence>
<dbReference type="STRING" id="985053.VMUT_0500"/>
<dbReference type="InterPro" id="IPR027396">
    <property type="entry name" value="DsrEFH-like"/>
</dbReference>
<keyword evidence="1" id="KW-1133">Transmembrane helix</keyword>
<organism evidence="2 3">
    <name type="scientific">Vulcanisaeta moutnovskia (strain 768-28)</name>
    <dbReference type="NCBI Taxonomy" id="985053"/>
    <lineage>
        <taxon>Archaea</taxon>
        <taxon>Thermoproteota</taxon>
        <taxon>Thermoprotei</taxon>
        <taxon>Thermoproteales</taxon>
        <taxon>Thermoproteaceae</taxon>
        <taxon>Vulcanisaeta</taxon>
    </lineage>
</organism>
<dbReference type="AlphaFoldDB" id="F0QUQ0"/>
<dbReference type="EMBL" id="CP002529">
    <property type="protein sequence ID" value="ADY00711.1"/>
    <property type="molecule type" value="Genomic_DNA"/>
</dbReference>
<dbReference type="Proteomes" id="UP000007485">
    <property type="component" value="Chromosome"/>
</dbReference>
<accession>F0QUQ0</accession>
<sequence>MSRNKDRVIFFTTMSPSEEDRIQAVLRLALIASSLGYEAFIYLALHSVVMAKRNVFEKLSNATKDMLRNAMKSNVKIMACKVAMEGFNVKKEELIDGVSIAEPKDLFEIAKGSIILSW</sequence>
<dbReference type="InterPro" id="IPR003787">
    <property type="entry name" value="Sulphur_relay_DsrE/F-like"/>
</dbReference>
<evidence type="ECO:0000313" key="2">
    <source>
        <dbReference type="EMBL" id="ADY00711.1"/>
    </source>
</evidence>